<dbReference type="GO" id="GO:0008131">
    <property type="term" value="F:primary methylamine oxidase activity"/>
    <property type="evidence" value="ECO:0007669"/>
    <property type="project" value="InterPro"/>
</dbReference>
<evidence type="ECO:0000313" key="1">
    <source>
        <dbReference type="EMBL" id="KAJ5183026.1"/>
    </source>
</evidence>
<dbReference type="EMBL" id="JAPQKO010000001">
    <property type="protein sequence ID" value="KAJ5183026.1"/>
    <property type="molecule type" value="Genomic_DNA"/>
</dbReference>
<proteinExistence type="predicted"/>
<name>A0A9W9LYQ4_9EURO</name>
<sequence>MVLVCRVNSPRVSRICSDSAQLSAIEVTRIYLRRGKIRQAADVVKGNYKGISLHFKADGLEEPPKAAMVDFLYAEHNDRPLPSVPRKVFLIWYLEYTRLFEGIVDLSTNILVHHVELPRDFHGPVDRAEMNEAAQVVMKDPRAQAVPGRGP</sequence>
<keyword evidence="2" id="KW-1185">Reference proteome</keyword>
<reference evidence="1" key="1">
    <citation type="submission" date="2022-11" db="EMBL/GenBank/DDBJ databases">
        <authorList>
            <person name="Petersen C."/>
        </authorList>
    </citation>
    <scope>NUCLEOTIDE SEQUENCE</scope>
    <source>
        <strain evidence="1">IBT 21917</strain>
    </source>
</reference>
<gene>
    <name evidence="1" type="ORF">N7492_000642</name>
</gene>
<dbReference type="GO" id="GO:0005507">
    <property type="term" value="F:copper ion binding"/>
    <property type="evidence" value="ECO:0007669"/>
    <property type="project" value="InterPro"/>
</dbReference>
<evidence type="ECO:0000313" key="2">
    <source>
        <dbReference type="Proteomes" id="UP001146351"/>
    </source>
</evidence>
<protein>
    <submittedName>
        <fullName evidence="1">Copper amine oxidase</fullName>
    </submittedName>
</protein>
<dbReference type="GO" id="GO:0009308">
    <property type="term" value="P:amine metabolic process"/>
    <property type="evidence" value="ECO:0007669"/>
    <property type="project" value="InterPro"/>
</dbReference>
<dbReference type="AlphaFoldDB" id="A0A9W9LYQ4"/>
<dbReference type="Proteomes" id="UP001146351">
    <property type="component" value="Unassembled WGS sequence"/>
</dbReference>
<reference evidence="1" key="2">
    <citation type="journal article" date="2023" name="IMA Fungus">
        <title>Comparative genomic study of the Penicillium genus elucidates a diverse pangenome and 15 lateral gene transfer events.</title>
        <authorList>
            <person name="Petersen C."/>
            <person name="Sorensen T."/>
            <person name="Nielsen M.R."/>
            <person name="Sondergaard T.E."/>
            <person name="Sorensen J.L."/>
            <person name="Fitzpatrick D.A."/>
            <person name="Frisvad J.C."/>
            <person name="Nielsen K.L."/>
        </authorList>
    </citation>
    <scope>NUCLEOTIDE SEQUENCE</scope>
    <source>
        <strain evidence="1">IBT 21917</strain>
    </source>
</reference>
<comment type="caution">
    <text evidence="1">The sequence shown here is derived from an EMBL/GenBank/DDBJ whole genome shotgun (WGS) entry which is preliminary data.</text>
</comment>
<dbReference type="GO" id="GO:0048038">
    <property type="term" value="F:quinone binding"/>
    <property type="evidence" value="ECO:0007669"/>
    <property type="project" value="InterPro"/>
</dbReference>
<dbReference type="InterPro" id="IPR016182">
    <property type="entry name" value="Cu_amine_oxidase_N-reg"/>
</dbReference>
<dbReference type="Gene3D" id="3.10.450.40">
    <property type="match status" value="1"/>
</dbReference>
<dbReference type="SUPFAM" id="SSF54416">
    <property type="entry name" value="Amine oxidase N-terminal region"/>
    <property type="match status" value="1"/>
</dbReference>
<dbReference type="OrthoDB" id="5379943at2759"/>
<accession>A0A9W9LYQ4</accession>
<organism evidence="1 2">
    <name type="scientific">Penicillium capsulatum</name>
    <dbReference type="NCBI Taxonomy" id="69766"/>
    <lineage>
        <taxon>Eukaryota</taxon>
        <taxon>Fungi</taxon>
        <taxon>Dikarya</taxon>
        <taxon>Ascomycota</taxon>
        <taxon>Pezizomycotina</taxon>
        <taxon>Eurotiomycetes</taxon>
        <taxon>Eurotiomycetidae</taxon>
        <taxon>Eurotiales</taxon>
        <taxon>Aspergillaceae</taxon>
        <taxon>Penicillium</taxon>
    </lineage>
</organism>